<organism evidence="2 3">
    <name type="scientific">Donghicola eburneus</name>
    <dbReference type="NCBI Taxonomy" id="393278"/>
    <lineage>
        <taxon>Bacteria</taxon>
        <taxon>Pseudomonadati</taxon>
        <taxon>Pseudomonadota</taxon>
        <taxon>Alphaproteobacteria</taxon>
        <taxon>Rhodobacterales</taxon>
        <taxon>Roseobacteraceae</taxon>
        <taxon>Donghicola</taxon>
    </lineage>
</organism>
<dbReference type="RefSeq" id="WP_072707959.1">
    <property type="nucleotide sequence ID" value="NZ_FMJB01000061.1"/>
</dbReference>
<dbReference type="AlphaFoldDB" id="A0A1M4N4Q4"/>
<accession>A0A1M4N4Q4</accession>
<keyword evidence="1" id="KW-1133">Transmembrane helix</keyword>
<dbReference type="Proteomes" id="UP000184085">
    <property type="component" value="Unassembled WGS sequence"/>
</dbReference>
<reference evidence="3" key="1">
    <citation type="submission" date="2016-09" db="EMBL/GenBank/DDBJ databases">
        <authorList>
            <person name="Wibberg D."/>
        </authorList>
    </citation>
    <scope>NUCLEOTIDE SEQUENCE [LARGE SCALE GENOMIC DNA]</scope>
</reference>
<keyword evidence="1" id="KW-0472">Membrane</keyword>
<evidence type="ECO:0000256" key="1">
    <source>
        <dbReference type="SAM" id="Phobius"/>
    </source>
</evidence>
<dbReference type="EMBL" id="FMJB01000061">
    <property type="protein sequence ID" value="SCM68915.1"/>
    <property type="molecule type" value="Genomic_DNA"/>
</dbReference>
<feature type="transmembrane region" description="Helical" evidence="1">
    <location>
        <begin position="36"/>
        <end position="56"/>
    </location>
</feature>
<sequence>MIRKEAKDALMRWRGVILAALIGAFGLRLLLATFGIMPWIGGLLVALSVVMLFASLQRMRFFSGRDGPGVVQVVEGQLSYFGPLDGGIVSLTEMNRIELDPTCQPACWRFFQGGQNPVHIPVNAEGSEQLFDIFARLPGIDTGRMLDELRGNAQQPVVIWRKDDLRLH</sequence>
<gene>
    <name evidence="2" type="ORF">KARMA_3145</name>
</gene>
<keyword evidence="3" id="KW-1185">Reference proteome</keyword>
<keyword evidence="1" id="KW-0812">Transmembrane</keyword>
<proteinExistence type="predicted"/>
<evidence type="ECO:0000313" key="2">
    <source>
        <dbReference type="EMBL" id="SCM68915.1"/>
    </source>
</evidence>
<evidence type="ECO:0000313" key="3">
    <source>
        <dbReference type="Proteomes" id="UP000184085"/>
    </source>
</evidence>
<feature type="transmembrane region" description="Helical" evidence="1">
    <location>
        <begin position="12"/>
        <end position="30"/>
    </location>
</feature>
<name>A0A1M4N4Q4_9RHOB</name>
<protein>
    <submittedName>
        <fullName evidence="2">Putative membrane protein</fullName>
    </submittedName>
</protein>